<dbReference type="Gene3D" id="1.10.10.60">
    <property type="entry name" value="Homeodomain-like"/>
    <property type="match status" value="1"/>
</dbReference>
<dbReference type="EMBL" id="CAACYD010000006">
    <property type="protein sequence ID" value="VFA88986.1"/>
    <property type="molecule type" value="Genomic_DNA"/>
</dbReference>
<dbReference type="GO" id="GO:0003677">
    <property type="term" value="F:DNA binding"/>
    <property type="evidence" value="ECO:0007669"/>
    <property type="project" value="UniProtKB-UniRule"/>
</dbReference>
<dbReference type="SUPFAM" id="SSF46689">
    <property type="entry name" value="Homeodomain-like"/>
    <property type="match status" value="1"/>
</dbReference>
<dbReference type="InterPro" id="IPR050109">
    <property type="entry name" value="HTH-type_TetR-like_transc_reg"/>
</dbReference>
<evidence type="ECO:0000256" key="1">
    <source>
        <dbReference type="ARBA" id="ARBA00023125"/>
    </source>
</evidence>
<evidence type="ECO:0000259" key="3">
    <source>
        <dbReference type="PROSITE" id="PS50977"/>
    </source>
</evidence>
<dbReference type="InterPro" id="IPR009057">
    <property type="entry name" value="Homeodomain-like_sf"/>
</dbReference>
<dbReference type="PANTHER" id="PTHR30055:SF153">
    <property type="entry name" value="HTH-TYPE TRANSCRIPTIONAL REPRESSOR RV3405C"/>
    <property type="match status" value="1"/>
</dbReference>
<reference evidence="4 5" key="1">
    <citation type="submission" date="2019-02" db="EMBL/GenBank/DDBJ databases">
        <authorList>
            <consortium name="Pathogen Informatics"/>
        </authorList>
    </citation>
    <scope>NUCLEOTIDE SEQUENCE [LARGE SCALE GENOMIC DNA]</scope>
    <source>
        <strain evidence="4 5">3012STDY6756503</strain>
    </source>
</reference>
<keyword evidence="1 2" id="KW-0238">DNA-binding</keyword>
<gene>
    <name evidence="4" type="ORF">NCTC8139_02545</name>
</gene>
<evidence type="ECO:0000313" key="5">
    <source>
        <dbReference type="Proteomes" id="UP000360750"/>
    </source>
</evidence>
<dbReference type="Gene3D" id="1.10.357.10">
    <property type="entry name" value="Tetracycline Repressor, domain 2"/>
    <property type="match status" value="1"/>
</dbReference>
<dbReference type="InterPro" id="IPR036271">
    <property type="entry name" value="Tet_transcr_reg_TetR-rel_C_sf"/>
</dbReference>
<dbReference type="GeneID" id="60750539"/>
<protein>
    <submittedName>
        <fullName evidence="4">Bacterial regulatory proteins, tetR family</fullName>
    </submittedName>
</protein>
<dbReference type="Proteomes" id="UP000360750">
    <property type="component" value="Unassembled WGS sequence"/>
</dbReference>
<dbReference type="GO" id="GO:0006355">
    <property type="term" value="P:regulation of DNA-templated transcription"/>
    <property type="evidence" value="ECO:0007669"/>
    <property type="project" value="UniProtKB-ARBA"/>
</dbReference>
<dbReference type="RefSeq" id="WP_131734462.1">
    <property type="nucleotide sequence ID" value="NZ_CAACYD010000006.1"/>
</dbReference>
<evidence type="ECO:0000313" key="4">
    <source>
        <dbReference type="EMBL" id="VFA88986.1"/>
    </source>
</evidence>
<dbReference type="Pfam" id="PF00440">
    <property type="entry name" value="TetR_N"/>
    <property type="match status" value="1"/>
</dbReference>
<sequence length="193" mass="21204">MSIRNGEIGDLVLDAARECLLRSGGRRVTVSEVARRAGVSRPTVYRRWPDISEILRGLLTREVLSIVDAVVGDAGPPADLDALADLIIEVVSALRDSELLSSLWREQRDLMSPYVFERLGTSQQGVLATLSDMLAYAQEQGRVRRGDAKRMASMVLLIAQSFLQSEPLVSDILADGWSDELHDAITGYLRPVA</sequence>
<dbReference type="InterPro" id="IPR001647">
    <property type="entry name" value="HTH_TetR"/>
</dbReference>
<dbReference type="PROSITE" id="PS50977">
    <property type="entry name" value="HTH_TETR_2"/>
    <property type="match status" value="1"/>
</dbReference>
<proteinExistence type="predicted"/>
<dbReference type="PANTHER" id="PTHR30055">
    <property type="entry name" value="HTH-TYPE TRANSCRIPTIONAL REGULATOR RUTR"/>
    <property type="match status" value="1"/>
</dbReference>
<organism evidence="4 5">
    <name type="scientific">Gordonia paraffinivorans</name>
    <dbReference type="NCBI Taxonomy" id="175628"/>
    <lineage>
        <taxon>Bacteria</taxon>
        <taxon>Bacillati</taxon>
        <taxon>Actinomycetota</taxon>
        <taxon>Actinomycetes</taxon>
        <taxon>Mycobacteriales</taxon>
        <taxon>Gordoniaceae</taxon>
        <taxon>Gordonia</taxon>
    </lineage>
</organism>
<comment type="caution">
    <text evidence="4">The sequence shown here is derived from an EMBL/GenBank/DDBJ whole genome shotgun (WGS) entry which is preliminary data.</text>
</comment>
<feature type="domain" description="HTH tetR-type" evidence="3">
    <location>
        <begin position="6"/>
        <end position="66"/>
    </location>
</feature>
<feature type="DNA-binding region" description="H-T-H motif" evidence="2">
    <location>
        <begin position="29"/>
        <end position="48"/>
    </location>
</feature>
<evidence type="ECO:0000256" key="2">
    <source>
        <dbReference type="PROSITE-ProRule" id="PRU00335"/>
    </source>
</evidence>
<accession>A0ABD7V3Z9</accession>
<name>A0ABD7V3Z9_9ACTN</name>
<dbReference type="SUPFAM" id="SSF48498">
    <property type="entry name" value="Tetracyclin repressor-like, C-terminal domain"/>
    <property type="match status" value="1"/>
</dbReference>
<dbReference type="AlphaFoldDB" id="A0ABD7V3Z9"/>